<dbReference type="GO" id="GO:0009294">
    <property type="term" value="P:DNA-mediated transformation"/>
    <property type="evidence" value="ECO:0007669"/>
    <property type="project" value="InterPro"/>
</dbReference>
<dbReference type="NCBIfam" id="TIGR00732">
    <property type="entry name" value="dprA"/>
    <property type="match status" value="1"/>
</dbReference>
<feature type="domain" description="Smf/DprA SAM" evidence="4">
    <location>
        <begin position="1"/>
        <end position="65"/>
    </location>
</feature>
<reference evidence="6" key="1">
    <citation type="submission" date="2012-07" db="EMBL/GenBank/DDBJ databases">
        <authorList>
            <person name="Cummings C."/>
        </authorList>
    </citation>
    <scope>NUCLEOTIDE SEQUENCE</scope>
    <source>
        <strain evidence="6">1330</strain>
    </source>
</reference>
<dbReference type="InterPro" id="IPR041614">
    <property type="entry name" value="DprA_WH"/>
</dbReference>
<dbReference type="Pfam" id="PF02481">
    <property type="entry name" value="DNA_processg_A"/>
    <property type="match status" value="1"/>
</dbReference>
<organism evidence="6 7">
    <name type="scientific">Cronobacter condimenti 1330</name>
    <dbReference type="NCBI Taxonomy" id="1073999"/>
    <lineage>
        <taxon>Bacteria</taxon>
        <taxon>Pseudomonadati</taxon>
        <taxon>Pseudomonadota</taxon>
        <taxon>Gammaproteobacteria</taxon>
        <taxon>Enterobacterales</taxon>
        <taxon>Enterobacteriaceae</taxon>
        <taxon>Cronobacter</taxon>
    </lineage>
</organism>
<gene>
    <name evidence="5" type="ORF">AFK62_18110</name>
    <name evidence="6" type="ORF">BN137_1456</name>
</gene>
<evidence type="ECO:0000313" key="8">
    <source>
        <dbReference type="Proteomes" id="UP000067320"/>
    </source>
</evidence>
<comment type="similarity">
    <text evidence="1">Belongs to the DprA/Smf family.</text>
</comment>
<reference evidence="5 8" key="3">
    <citation type="journal article" date="2016" name="Genome Announc.">
        <title>Fully Closed Genome Sequences of Five Type Strains of the Genus Cronobacter and One Cronobacter sakazakii Strain.</title>
        <authorList>
            <person name="Moine D."/>
            <person name="Kassam M."/>
            <person name="Baert L."/>
            <person name="Tang Y."/>
            <person name="Barretto C."/>
            <person name="Ngom Bru C."/>
            <person name="Klijn A."/>
            <person name="Descombes P."/>
        </authorList>
    </citation>
    <scope>NUCLEOTIDE SEQUENCE [LARGE SCALE GENOMIC DNA]</scope>
    <source>
        <strain evidence="5 8">LMG 26250</strain>
    </source>
</reference>
<dbReference type="eggNOG" id="COG0758">
    <property type="taxonomic scope" value="Bacteria"/>
</dbReference>
<dbReference type="EMBL" id="CP012264">
    <property type="protein sequence ID" value="ALB64298.1"/>
    <property type="molecule type" value="Genomic_DNA"/>
</dbReference>
<evidence type="ECO:0000313" key="6">
    <source>
        <dbReference type="EMBL" id="CCJ72101.1"/>
    </source>
</evidence>
<evidence type="ECO:0000259" key="2">
    <source>
        <dbReference type="Pfam" id="PF02481"/>
    </source>
</evidence>
<dbReference type="InterPro" id="IPR036388">
    <property type="entry name" value="WH-like_DNA-bd_sf"/>
</dbReference>
<accession>K7ZZF4</accession>
<feature type="domain" description="Smf/DprA SLOG" evidence="2">
    <location>
        <begin position="74"/>
        <end position="283"/>
    </location>
</feature>
<dbReference type="Gene3D" id="1.10.10.10">
    <property type="entry name" value="Winged helix-like DNA-binding domain superfamily/Winged helix DNA-binding domain"/>
    <property type="match status" value="1"/>
</dbReference>
<dbReference type="SUPFAM" id="SSF102405">
    <property type="entry name" value="MCP/YpsA-like"/>
    <property type="match status" value="1"/>
</dbReference>
<dbReference type="PANTHER" id="PTHR43022">
    <property type="entry name" value="PROTEIN SMF"/>
    <property type="match status" value="1"/>
</dbReference>
<dbReference type="InterPro" id="IPR057338">
    <property type="entry name" value="DprA_SAM"/>
</dbReference>
<dbReference type="KEGG" id="ccon:AFK62_18110"/>
<evidence type="ECO:0000313" key="7">
    <source>
        <dbReference type="Proteomes" id="UP000009340"/>
    </source>
</evidence>
<name>K7ZZF4_9ENTR</name>
<dbReference type="Pfam" id="PF17782">
    <property type="entry name" value="WHD_DprA"/>
    <property type="match status" value="1"/>
</dbReference>
<dbReference type="AlphaFoldDB" id="K7ZZF4"/>
<evidence type="ECO:0000259" key="4">
    <source>
        <dbReference type="Pfam" id="PF25317"/>
    </source>
</evidence>
<feature type="domain" description="DprA winged helix" evidence="3">
    <location>
        <begin position="307"/>
        <end position="353"/>
    </location>
</feature>
<protein>
    <submittedName>
        <fullName evidence="5">DNA processing protein DprA</fullName>
    </submittedName>
    <submittedName>
        <fullName evidence="6">Rossmann fold nucleotide-binding protein Smf possibly involved in DNA uptake</fullName>
    </submittedName>
</protein>
<dbReference type="RefSeq" id="WP_007670079.1">
    <property type="nucleotide sequence ID" value="NZ_CAKW01000058.1"/>
</dbReference>
<evidence type="ECO:0000313" key="5">
    <source>
        <dbReference type="EMBL" id="ALB64298.1"/>
    </source>
</evidence>
<dbReference type="NCBIfam" id="NF008007">
    <property type="entry name" value="PRK10736.1"/>
    <property type="match status" value="1"/>
</dbReference>
<dbReference type="Proteomes" id="UP000067320">
    <property type="component" value="Chromosome"/>
</dbReference>
<dbReference type="PATRIC" id="fig|1073999.7.peg.3786"/>
<dbReference type="Proteomes" id="UP000009340">
    <property type="component" value="Unassembled WGS sequence"/>
</dbReference>
<dbReference type="Gene3D" id="3.40.50.450">
    <property type="match status" value="1"/>
</dbReference>
<evidence type="ECO:0000259" key="3">
    <source>
        <dbReference type="Pfam" id="PF17782"/>
    </source>
</evidence>
<reference evidence="8" key="2">
    <citation type="submission" date="2015-09" db="EMBL/GenBank/DDBJ databases">
        <title>Cronobacter genome sequencing and assembly.</title>
        <authorList>
            <person name="Descombes P."/>
            <person name="Baert L."/>
            <person name="Ngom-Bru C."/>
            <person name="Barretto C."/>
        </authorList>
    </citation>
    <scope>NUCLEOTIDE SEQUENCE [LARGE SCALE GENOMIC DNA]</scope>
    <source>
        <strain evidence="8">LMG 26250</strain>
    </source>
</reference>
<dbReference type="InterPro" id="IPR057666">
    <property type="entry name" value="DrpA_SLOG"/>
</dbReference>
<sequence>MSPTEIWLRLMAVYSLSGEVMVRAFQRLQNASEDPAEALRLAGLNANQRRLFFDYPFTALETVLRWLEMPDHHLLTALSPAYPISLRAIDWFPGALLVAGDITTLARAQLAVVGSRHHSWYGEQWGSKLCYALAESGLTLTSGLALGIDAIAHRSALQAQGKTIAVLGNGLAQIYPARHRQLAQEIVEHGGALVTEFPFEAQPRPANFPRRNRIISGLSFGVLVVEAALRSGSLVTARCALEQGREVFALPGPVGNPGCEGPHRLIQEGAIAVTHPQDIIDYLQNELPWLNTANYSPDQEEGALPFPELLANVGDEVTPVDVVAERAGQPVPLTVAQLLELELAGWIAAVPGGYVRVRRAGHVRRTNVFV</sequence>
<dbReference type="Pfam" id="PF25317">
    <property type="entry name" value="SAM_SMF"/>
    <property type="match status" value="1"/>
</dbReference>
<evidence type="ECO:0000256" key="1">
    <source>
        <dbReference type="ARBA" id="ARBA00006525"/>
    </source>
</evidence>
<proteinExistence type="inferred from homology"/>
<dbReference type="PANTHER" id="PTHR43022:SF1">
    <property type="entry name" value="PROTEIN SMF"/>
    <property type="match status" value="1"/>
</dbReference>
<dbReference type="InterPro" id="IPR003488">
    <property type="entry name" value="DprA"/>
</dbReference>
<keyword evidence="8" id="KW-1185">Reference proteome</keyword>
<dbReference type="EMBL" id="CAKW01000058">
    <property type="protein sequence ID" value="CCJ72101.1"/>
    <property type="molecule type" value="Genomic_DNA"/>
</dbReference>
<dbReference type="OrthoDB" id="9785707at2"/>
<dbReference type="STRING" id="1073999.AFK62_18110"/>